<dbReference type="Gene3D" id="3.30.429.10">
    <property type="entry name" value="Macrophage Migration Inhibitory Factor"/>
    <property type="match status" value="1"/>
</dbReference>
<evidence type="ECO:0000313" key="2">
    <source>
        <dbReference type="Proteomes" id="UP001441944"/>
    </source>
</evidence>
<proteinExistence type="predicted"/>
<dbReference type="RefSeq" id="WP_295452675.1">
    <property type="nucleotide sequence ID" value="NZ_BAABWU010000003.1"/>
</dbReference>
<name>A0ABQ0AIT0_9RHOB</name>
<evidence type="ECO:0000313" key="1">
    <source>
        <dbReference type="EMBL" id="GAA6195745.1"/>
    </source>
</evidence>
<organism evidence="1 2">
    <name type="scientific">Pseudophaeobacter arcticus</name>
    <dbReference type="NCBI Taxonomy" id="385492"/>
    <lineage>
        <taxon>Bacteria</taxon>
        <taxon>Pseudomonadati</taxon>
        <taxon>Pseudomonadota</taxon>
        <taxon>Alphaproteobacteria</taxon>
        <taxon>Rhodobacterales</taxon>
        <taxon>Paracoccaceae</taxon>
        <taxon>Pseudophaeobacter</taxon>
    </lineage>
</organism>
<sequence length="108" mass="11728">MPHAEIKYSSDLQLDSAAILAEIETIILRHDGGAGACKGRAYPTDEFHHSHVTVSVSLLVKPHRDAAFSAALLSALEQAVSAMLPRPCEFSFGLHYSTPHYVTRSLKA</sequence>
<accession>A0ABQ0AIT0</accession>
<reference evidence="1 2" key="1">
    <citation type="submission" date="2024-04" db="EMBL/GenBank/DDBJ databases">
        <title>Draft genome sequence of Pseudophaeobacter arcticus NBRC 116598.</title>
        <authorList>
            <person name="Miyakawa T."/>
            <person name="Kusuya Y."/>
            <person name="Miura T."/>
        </authorList>
    </citation>
    <scope>NUCLEOTIDE SEQUENCE [LARGE SCALE GENOMIC DNA]</scope>
    <source>
        <strain evidence="1 2">SU-CL00105</strain>
    </source>
</reference>
<dbReference type="InterPro" id="IPR014347">
    <property type="entry name" value="Tautomerase/MIF_sf"/>
</dbReference>
<protein>
    <recommendedName>
        <fullName evidence="3">5-carboxymethyl-2-hydroxymuconate isomerase</fullName>
    </recommendedName>
</protein>
<dbReference type="EMBL" id="BAABWU010000003">
    <property type="protein sequence ID" value="GAA6195745.1"/>
    <property type="molecule type" value="Genomic_DNA"/>
</dbReference>
<dbReference type="Proteomes" id="UP001441944">
    <property type="component" value="Unassembled WGS sequence"/>
</dbReference>
<keyword evidence="2" id="KW-1185">Reference proteome</keyword>
<comment type="caution">
    <text evidence="1">The sequence shown here is derived from an EMBL/GenBank/DDBJ whole genome shotgun (WGS) entry which is preliminary data.</text>
</comment>
<gene>
    <name evidence="1" type="ORF">NBRC116598_11890</name>
</gene>
<evidence type="ECO:0008006" key="3">
    <source>
        <dbReference type="Google" id="ProtNLM"/>
    </source>
</evidence>